<evidence type="ECO:0000313" key="2">
    <source>
        <dbReference type="EMBL" id="MDH6215675.1"/>
    </source>
</evidence>
<reference evidence="2 3" key="1">
    <citation type="submission" date="2023-04" db="EMBL/GenBank/DDBJ databases">
        <title>Forest soil microbial communities from Buena Vista Peninsula, Colon Province, Panama.</title>
        <authorList>
            <person name="Bouskill N."/>
        </authorList>
    </citation>
    <scope>NUCLEOTIDE SEQUENCE [LARGE SCALE GENOMIC DNA]</scope>
    <source>
        <strain evidence="2 3">GGS1</strain>
    </source>
</reference>
<feature type="region of interest" description="Disordered" evidence="1">
    <location>
        <begin position="1"/>
        <end position="25"/>
    </location>
</feature>
<name>A0ABT6LH89_9ACTN</name>
<protein>
    <submittedName>
        <fullName evidence="2">Uncharacterized protein</fullName>
    </submittedName>
</protein>
<dbReference type="EMBL" id="JARXVH010000004">
    <property type="protein sequence ID" value="MDH6215675.1"/>
    <property type="molecule type" value="Genomic_DNA"/>
</dbReference>
<evidence type="ECO:0000313" key="3">
    <source>
        <dbReference type="Proteomes" id="UP001160499"/>
    </source>
</evidence>
<keyword evidence="3" id="KW-1185">Reference proteome</keyword>
<proteinExistence type="predicted"/>
<dbReference type="RefSeq" id="WP_280876649.1">
    <property type="nucleotide sequence ID" value="NZ_JARXVH010000004.1"/>
</dbReference>
<gene>
    <name evidence="2" type="ORF">M2283_002979</name>
</gene>
<accession>A0ABT6LH89</accession>
<dbReference type="Proteomes" id="UP001160499">
    <property type="component" value="Unassembled WGS sequence"/>
</dbReference>
<organism evidence="2 3">
    <name type="scientific">Streptomyces pseudovenezuelae</name>
    <dbReference type="NCBI Taxonomy" id="67350"/>
    <lineage>
        <taxon>Bacteria</taxon>
        <taxon>Bacillati</taxon>
        <taxon>Actinomycetota</taxon>
        <taxon>Actinomycetes</taxon>
        <taxon>Kitasatosporales</taxon>
        <taxon>Streptomycetaceae</taxon>
        <taxon>Streptomyces</taxon>
        <taxon>Streptomyces aurantiacus group</taxon>
    </lineage>
</organism>
<feature type="compositionally biased region" description="Basic and acidic residues" evidence="1">
    <location>
        <begin position="10"/>
        <end position="25"/>
    </location>
</feature>
<evidence type="ECO:0000256" key="1">
    <source>
        <dbReference type="SAM" id="MobiDB-lite"/>
    </source>
</evidence>
<comment type="caution">
    <text evidence="2">The sequence shown here is derived from an EMBL/GenBank/DDBJ whole genome shotgun (WGS) entry which is preliminary data.</text>
</comment>
<sequence>MRLGSFTRLGDFEPARQEEAEERLRTGGPTALWELARAQSERYRRVAELLVA</sequence>